<keyword evidence="5" id="KW-0143">Chaperone</keyword>
<dbReference type="NCBIfam" id="TIGR00750">
    <property type="entry name" value="lao"/>
    <property type="match status" value="1"/>
</dbReference>
<evidence type="ECO:0000256" key="1">
    <source>
        <dbReference type="ARBA" id="ARBA00009625"/>
    </source>
</evidence>
<proteinExistence type="inferred from homology"/>
<dbReference type="PANTHER" id="PTHR43087:SF1">
    <property type="entry name" value="LAO_AO TRANSPORT SYSTEM ATPASE"/>
    <property type="match status" value="1"/>
</dbReference>
<keyword evidence="3" id="KW-0378">Hydrolase</keyword>
<comment type="similarity">
    <text evidence="1">Belongs to the SIMIBI class G3E GTPase family. ArgK/MeaB subfamily.</text>
</comment>
<dbReference type="EMBL" id="CTEE01000002">
    <property type="protein sequence ID" value="CQD24319.1"/>
    <property type="molecule type" value="Genomic_DNA"/>
</dbReference>
<dbReference type="Proteomes" id="UP000199251">
    <property type="component" value="Unassembled WGS sequence"/>
</dbReference>
<evidence type="ECO:0000256" key="5">
    <source>
        <dbReference type="ARBA" id="ARBA00023186"/>
    </source>
</evidence>
<dbReference type="AlphaFoldDB" id="A0A0E4CRG1"/>
<dbReference type="SUPFAM" id="SSF52540">
    <property type="entry name" value="P-loop containing nucleoside triphosphate hydrolases"/>
    <property type="match status" value="1"/>
</dbReference>
<dbReference type="RefSeq" id="WP_090609930.1">
    <property type="nucleotide sequence ID" value="NZ_CTEE01000002.1"/>
</dbReference>
<evidence type="ECO:0000256" key="3">
    <source>
        <dbReference type="ARBA" id="ARBA00022801"/>
    </source>
</evidence>
<gene>
    <name evidence="7" type="ORF">BN1232_06160</name>
</gene>
<evidence type="ECO:0000259" key="6">
    <source>
        <dbReference type="SMART" id="SM00382"/>
    </source>
</evidence>
<dbReference type="InterPro" id="IPR003593">
    <property type="entry name" value="AAA+_ATPase"/>
</dbReference>
<feature type="domain" description="AAA+ ATPase" evidence="6">
    <location>
        <begin position="42"/>
        <end position="275"/>
    </location>
</feature>
<reference evidence="7 8" key="1">
    <citation type="submission" date="2015-03" db="EMBL/GenBank/DDBJ databases">
        <authorList>
            <person name="Urmite Genomes"/>
        </authorList>
    </citation>
    <scope>NUCLEOTIDE SEQUENCE [LARGE SCALE GENOMIC DNA]</scope>
    <source>
        <strain evidence="7 8">CSUR P1491</strain>
    </source>
</reference>
<dbReference type="PANTHER" id="PTHR43087">
    <property type="entry name" value="LYSINE/ARGININE/ORNITHINE TRANSPORT SYSTEM KINASE"/>
    <property type="match status" value="1"/>
</dbReference>
<keyword evidence="4" id="KW-0342">GTP-binding</keyword>
<dbReference type="GO" id="GO:0005525">
    <property type="term" value="F:GTP binding"/>
    <property type="evidence" value="ECO:0007669"/>
    <property type="project" value="UniProtKB-KW"/>
</dbReference>
<evidence type="ECO:0000313" key="8">
    <source>
        <dbReference type="Proteomes" id="UP000199251"/>
    </source>
</evidence>
<evidence type="ECO:0000256" key="4">
    <source>
        <dbReference type="ARBA" id="ARBA00023134"/>
    </source>
</evidence>
<dbReference type="GO" id="GO:0003924">
    <property type="term" value="F:GTPase activity"/>
    <property type="evidence" value="ECO:0007669"/>
    <property type="project" value="InterPro"/>
</dbReference>
<dbReference type="InterPro" id="IPR027417">
    <property type="entry name" value="P-loop_NTPase"/>
</dbReference>
<keyword evidence="2" id="KW-0547">Nucleotide-binding</keyword>
<dbReference type="Pfam" id="PF03308">
    <property type="entry name" value="MeaB"/>
    <property type="match status" value="1"/>
</dbReference>
<organism evidence="7 8">
    <name type="scientific">Mycobacterium lentiflavum</name>
    <dbReference type="NCBI Taxonomy" id="141349"/>
    <lineage>
        <taxon>Bacteria</taxon>
        <taxon>Bacillati</taxon>
        <taxon>Actinomycetota</taxon>
        <taxon>Actinomycetes</taxon>
        <taxon>Mycobacteriales</taxon>
        <taxon>Mycobacteriaceae</taxon>
        <taxon>Mycobacterium</taxon>
        <taxon>Mycobacterium simiae complex</taxon>
    </lineage>
</organism>
<evidence type="ECO:0000256" key="2">
    <source>
        <dbReference type="ARBA" id="ARBA00022741"/>
    </source>
</evidence>
<dbReference type="OrthoDB" id="9778292at2"/>
<protein>
    <submittedName>
        <fullName evidence="7">LAO/AO transport system ATPase</fullName>
    </submittedName>
</protein>
<dbReference type="InterPro" id="IPR052040">
    <property type="entry name" value="GTPase/Isobutyryl-CoA_mutase"/>
</dbReference>
<dbReference type="InterPro" id="IPR005129">
    <property type="entry name" value="GTPase_ArgK"/>
</dbReference>
<evidence type="ECO:0000313" key="7">
    <source>
        <dbReference type="EMBL" id="CQD24319.1"/>
    </source>
</evidence>
<dbReference type="SMART" id="SM00382">
    <property type="entry name" value="AAA"/>
    <property type="match status" value="1"/>
</dbReference>
<accession>A0A0E4CRG1</accession>
<sequence length="311" mass="32029">MSTVDALVAGDHAALARALTLLERGGPEAAALRAALRPHTGRGTVVGVTGPPGAGKSSLIADLVTVLRARDMRVAVIAVDPSSPISGGAVLGDRARMGTHTADEGVFIRSVASRGQSGGLARAVPAFLDAVDAAGWPIILLETVGSGQSDVDVAELADVAVLVSVPGLGDDLQAIKSGMLELADVLVVNKCDLPGAERTARQLESMLTLRRQDAARPPVIRTSTLDSTGVVALLDAVNGTARAGDSLRRVRSELLIAAEAEFARRLRHVPIDKACAAVRAGTQGVEEIVADLLASISVHSPESRRDLSPKP</sequence>
<name>A0A0E4CRG1_MYCLN</name>
<dbReference type="STRING" id="141349.BN1232_06160"/>
<dbReference type="Gene3D" id="3.40.50.300">
    <property type="entry name" value="P-loop containing nucleotide triphosphate hydrolases"/>
    <property type="match status" value="1"/>
</dbReference>